<name>A0A7W7D7A0_9ACTN</name>
<protein>
    <submittedName>
        <fullName evidence="1">Uncharacterized protein</fullName>
    </submittedName>
</protein>
<sequence>MAGVLTEVSTLPVPAPPSGRRALRVTLDVNNGAAGRTTTFYYADTIAGPWTQLGDPVVTAGTTSIFDSTAGVELGDAADLTNSPVTGRFHGFELRSGISGSVVANPDFTTQTPGATSFADASGRTWTIAGQAEITNRQYRFHGEVSSWPPRWDTTGTDVHTPIEPPG</sequence>
<evidence type="ECO:0000313" key="1">
    <source>
        <dbReference type="EMBL" id="MBB4700281.1"/>
    </source>
</evidence>
<reference evidence="1 2" key="1">
    <citation type="submission" date="2020-08" db="EMBL/GenBank/DDBJ databases">
        <title>Sequencing the genomes of 1000 actinobacteria strains.</title>
        <authorList>
            <person name="Klenk H.-P."/>
        </authorList>
    </citation>
    <scope>NUCLEOTIDE SEQUENCE [LARGE SCALE GENOMIC DNA]</scope>
    <source>
        <strain evidence="1 2">DSM 45784</strain>
    </source>
</reference>
<dbReference type="Proteomes" id="UP000542210">
    <property type="component" value="Unassembled WGS sequence"/>
</dbReference>
<dbReference type="RefSeq" id="WP_184878337.1">
    <property type="nucleotide sequence ID" value="NZ_BOOV01000030.1"/>
</dbReference>
<comment type="caution">
    <text evidence="1">The sequence shown here is derived from an EMBL/GenBank/DDBJ whole genome shotgun (WGS) entry which is preliminary data.</text>
</comment>
<proteinExistence type="predicted"/>
<organism evidence="1 2">
    <name type="scientific">Sphaerisporangium siamense</name>
    <dbReference type="NCBI Taxonomy" id="795645"/>
    <lineage>
        <taxon>Bacteria</taxon>
        <taxon>Bacillati</taxon>
        <taxon>Actinomycetota</taxon>
        <taxon>Actinomycetes</taxon>
        <taxon>Streptosporangiales</taxon>
        <taxon>Streptosporangiaceae</taxon>
        <taxon>Sphaerisporangium</taxon>
    </lineage>
</organism>
<gene>
    <name evidence="1" type="ORF">BJ982_001825</name>
</gene>
<keyword evidence="2" id="KW-1185">Reference proteome</keyword>
<accession>A0A7W7D7A0</accession>
<evidence type="ECO:0000313" key="2">
    <source>
        <dbReference type="Proteomes" id="UP000542210"/>
    </source>
</evidence>
<dbReference type="AlphaFoldDB" id="A0A7W7D7A0"/>
<dbReference type="EMBL" id="JACHND010000001">
    <property type="protein sequence ID" value="MBB4700281.1"/>
    <property type="molecule type" value="Genomic_DNA"/>
</dbReference>